<proteinExistence type="predicted"/>
<evidence type="ECO:0000313" key="1">
    <source>
        <dbReference type="EMBL" id="QHT23678.1"/>
    </source>
</evidence>
<organism evidence="1">
    <name type="scientific">viral metagenome</name>
    <dbReference type="NCBI Taxonomy" id="1070528"/>
    <lineage>
        <taxon>unclassified sequences</taxon>
        <taxon>metagenomes</taxon>
        <taxon>organismal metagenomes</taxon>
    </lineage>
</organism>
<reference evidence="1" key="1">
    <citation type="journal article" date="2020" name="Nature">
        <title>Giant virus diversity and host interactions through global metagenomics.</title>
        <authorList>
            <person name="Schulz F."/>
            <person name="Roux S."/>
            <person name="Paez-Espino D."/>
            <person name="Jungbluth S."/>
            <person name="Walsh D.A."/>
            <person name="Denef V.J."/>
            <person name="McMahon K.D."/>
            <person name="Konstantinidis K.T."/>
            <person name="Eloe-Fadrosh E.A."/>
            <person name="Kyrpides N.C."/>
            <person name="Woyke T."/>
        </authorList>
    </citation>
    <scope>NUCLEOTIDE SEQUENCE</scope>
    <source>
        <strain evidence="1">GVMAG-M-3300023179-116</strain>
    </source>
</reference>
<dbReference type="AlphaFoldDB" id="A0A6C0E4H4"/>
<protein>
    <submittedName>
        <fullName evidence="1">Uncharacterized protein</fullName>
    </submittedName>
</protein>
<dbReference type="EMBL" id="MN739734">
    <property type="protein sequence ID" value="QHT23678.1"/>
    <property type="molecule type" value="Genomic_DNA"/>
</dbReference>
<sequence>MSYKISKKDYIKILEYYNISIPNNNKNIKEEAETILANKLCSCIKKVGPSIESEPKSIGICTKTIFNNRNMKRGKFTCKKRNKPRIKFTKTKKNISFTRK</sequence>
<name>A0A6C0E4H4_9ZZZZ</name>
<accession>A0A6C0E4H4</accession>